<dbReference type="PANTHER" id="PTHR11067">
    <property type="entry name" value="INOSINE TRIPHOSPHATE PYROPHOSPHATASE/HAM1 PROTEIN"/>
    <property type="match status" value="1"/>
</dbReference>
<dbReference type="RefSeq" id="WP_148906859.1">
    <property type="nucleotide sequence ID" value="NZ_VNHT01000015.1"/>
</dbReference>
<proteinExistence type="inferred from homology"/>
<dbReference type="InterPro" id="IPR002637">
    <property type="entry name" value="RdgB/HAM1"/>
</dbReference>
<evidence type="ECO:0000256" key="10">
    <source>
        <dbReference type="HAMAP-Rule" id="MF_01405"/>
    </source>
</evidence>
<keyword evidence="5 10" id="KW-0378">Hydrolase</keyword>
<protein>
    <recommendedName>
        <fullName evidence="10">dITP/XTP pyrophosphatase</fullName>
        <ecNumber evidence="10">3.6.1.66</ecNumber>
    </recommendedName>
    <alternativeName>
        <fullName evidence="10">Non-canonical purine NTP pyrophosphatase</fullName>
    </alternativeName>
    <alternativeName>
        <fullName evidence="10">Non-standard purine NTP pyrophosphatase</fullName>
    </alternativeName>
    <alternativeName>
        <fullName evidence="10">Nucleoside-triphosphate diphosphatase</fullName>
    </alternativeName>
    <alternativeName>
        <fullName evidence="10">Nucleoside-triphosphate pyrophosphatase</fullName>
        <shortName evidence="10">NTPase</shortName>
    </alternativeName>
</protein>
<name>A0A5D3YFY9_9PROT</name>
<accession>A0A5D3YFY9</accession>
<dbReference type="PANTHER" id="PTHR11067:SF9">
    <property type="entry name" value="INOSINE TRIPHOSPHATE PYROPHOSPHATASE"/>
    <property type="match status" value="1"/>
</dbReference>
<evidence type="ECO:0000256" key="8">
    <source>
        <dbReference type="ARBA" id="ARBA00051875"/>
    </source>
</evidence>
<comment type="caution">
    <text evidence="12">The sequence shown here is derived from an EMBL/GenBank/DDBJ whole genome shotgun (WGS) entry which is preliminary data.</text>
</comment>
<dbReference type="HAMAP" id="MF_01405">
    <property type="entry name" value="Non_canon_purine_NTPase"/>
    <property type="match status" value="1"/>
</dbReference>
<comment type="catalytic activity">
    <reaction evidence="10">
        <text>ITP + H2O = IMP + diphosphate + H(+)</text>
        <dbReference type="Rhea" id="RHEA:29399"/>
        <dbReference type="ChEBI" id="CHEBI:15377"/>
        <dbReference type="ChEBI" id="CHEBI:15378"/>
        <dbReference type="ChEBI" id="CHEBI:33019"/>
        <dbReference type="ChEBI" id="CHEBI:58053"/>
        <dbReference type="ChEBI" id="CHEBI:61402"/>
        <dbReference type="EC" id="3.6.1.66"/>
    </reaction>
</comment>
<dbReference type="GO" id="GO:0046872">
    <property type="term" value="F:metal ion binding"/>
    <property type="evidence" value="ECO:0007669"/>
    <property type="project" value="UniProtKB-KW"/>
</dbReference>
<feature type="binding site" evidence="10">
    <location>
        <begin position="152"/>
        <end position="155"/>
    </location>
    <ligand>
        <name>substrate</name>
    </ligand>
</feature>
<dbReference type="GO" id="GO:0000166">
    <property type="term" value="F:nucleotide binding"/>
    <property type="evidence" value="ECO:0007669"/>
    <property type="project" value="UniProtKB-KW"/>
</dbReference>
<reference evidence="12 13" key="1">
    <citation type="submission" date="2019-07" db="EMBL/GenBank/DDBJ databases">
        <title>Active sludge and wastewater microbial communities from Klosterneuburg, Austria.</title>
        <authorList>
            <person name="Wagner M."/>
        </authorList>
    </citation>
    <scope>NUCLEOTIDE SEQUENCE [LARGE SCALE GENOMIC DNA]</scope>
    <source>
        <strain evidence="12 13">Nm2</strain>
    </source>
</reference>
<dbReference type="GO" id="GO:0009117">
    <property type="term" value="P:nucleotide metabolic process"/>
    <property type="evidence" value="ECO:0007669"/>
    <property type="project" value="UniProtKB-KW"/>
</dbReference>
<dbReference type="GO" id="GO:0035870">
    <property type="term" value="F:dITP diphosphatase activity"/>
    <property type="evidence" value="ECO:0007669"/>
    <property type="project" value="UniProtKB-UniRule"/>
</dbReference>
<evidence type="ECO:0000256" key="7">
    <source>
        <dbReference type="ARBA" id="ARBA00023080"/>
    </source>
</evidence>
<feature type="binding site" evidence="10">
    <location>
        <position position="70"/>
    </location>
    <ligand>
        <name>substrate</name>
    </ligand>
</feature>
<dbReference type="AlphaFoldDB" id="A0A5D3YFY9"/>
<keyword evidence="3 10" id="KW-0479">Metal-binding</keyword>
<evidence type="ECO:0000313" key="13">
    <source>
        <dbReference type="Proteomes" id="UP000324176"/>
    </source>
</evidence>
<evidence type="ECO:0000256" key="9">
    <source>
        <dbReference type="ARBA" id="ARBA00052017"/>
    </source>
</evidence>
<evidence type="ECO:0000256" key="11">
    <source>
        <dbReference type="RuleBase" id="RU003781"/>
    </source>
</evidence>
<comment type="subunit">
    <text evidence="2 10">Homodimer.</text>
</comment>
<dbReference type="InterPro" id="IPR020922">
    <property type="entry name" value="dITP/XTP_pyrophosphatase"/>
</dbReference>
<keyword evidence="6 10" id="KW-0460">Magnesium</keyword>
<dbReference type="Proteomes" id="UP000324176">
    <property type="component" value="Unassembled WGS sequence"/>
</dbReference>
<dbReference type="InterPro" id="IPR029001">
    <property type="entry name" value="ITPase-like_fam"/>
</dbReference>
<feature type="binding site" evidence="10">
    <location>
        <position position="69"/>
    </location>
    <ligand>
        <name>Mg(2+)</name>
        <dbReference type="ChEBI" id="CHEBI:18420"/>
    </ligand>
</feature>
<dbReference type="EC" id="3.6.1.66" evidence="10"/>
<organism evidence="12 13">
    <name type="scientific">Nitrosomonas communis</name>
    <dbReference type="NCBI Taxonomy" id="44574"/>
    <lineage>
        <taxon>Bacteria</taxon>
        <taxon>Pseudomonadati</taxon>
        <taxon>Pseudomonadota</taxon>
        <taxon>Betaproteobacteria</taxon>
        <taxon>Nitrosomonadales</taxon>
        <taxon>Nitrosomonadaceae</taxon>
        <taxon>Nitrosomonas</taxon>
    </lineage>
</organism>
<evidence type="ECO:0000256" key="4">
    <source>
        <dbReference type="ARBA" id="ARBA00022741"/>
    </source>
</evidence>
<sequence length="197" mass="21620">MQELIIASSNSGKLREIQQLLAPLGIEAIAQSNLAVTEIEEPYGTFVENALAKARHASRVTGLPALADDSGICVNILGGAPGVFSARYAGEPKSDERNNQKLIGILRNQSDRSAYYYCIIVLVRHANDPQPIIVDGSWHGEIVLEPRGTEGFGYDPYFFLPELNKTAAQLPMEQKNQISHRGKALKKLSEFLATTKR</sequence>
<evidence type="ECO:0000256" key="1">
    <source>
        <dbReference type="ARBA" id="ARBA00008023"/>
    </source>
</evidence>
<evidence type="ECO:0000256" key="5">
    <source>
        <dbReference type="ARBA" id="ARBA00022801"/>
    </source>
</evidence>
<feature type="binding site" evidence="10">
    <location>
        <position position="40"/>
    </location>
    <ligand>
        <name>Mg(2+)</name>
        <dbReference type="ChEBI" id="CHEBI:18420"/>
    </ligand>
</feature>
<dbReference type="Gene3D" id="3.90.950.10">
    <property type="match status" value="1"/>
</dbReference>
<feature type="active site" description="Proton acceptor" evidence="10">
    <location>
        <position position="69"/>
    </location>
</feature>
<comment type="catalytic activity">
    <reaction evidence="9 10">
        <text>XTP + H2O = XMP + diphosphate + H(+)</text>
        <dbReference type="Rhea" id="RHEA:28610"/>
        <dbReference type="ChEBI" id="CHEBI:15377"/>
        <dbReference type="ChEBI" id="CHEBI:15378"/>
        <dbReference type="ChEBI" id="CHEBI:33019"/>
        <dbReference type="ChEBI" id="CHEBI:57464"/>
        <dbReference type="ChEBI" id="CHEBI:61314"/>
        <dbReference type="EC" id="3.6.1.66"/>
    </reaction>
</comment>
<keyword evidence="7 10" id="KW-0546">Nucleotide metabolism</keyword>
<evidence type="ECO:0000313" key="12">
    <source>
        <dbReference type="EMBL" id="TYP90081.1"/>
    </source>
</evidence>
<evidence type="ECO:0000256" key="3">
    <source>
        <dbReference type="ARBA" id="ARBA00022723"/>
    </source>
</evidence>
<comment type="cofactor">
    <cofactor evidence="10">
        <name>Mg(2+)</name>
        <dbReference type="ChEBI" id="CHEBI:18420"/>
    </cofactor>
    <text evidence="10">Binds 1 Mg(2+) ion per subunit.</text>
</comment>
<dbReference type="Pfam" id="PF01725">
    <property type="entry name" value="Ham1p_like"/>
    <property type="match status" value="1"/>
</dbReference>
<gene>
    <name evidence="12" type="ORF">BCL69_101518</name>
</gene>
<keyword evidence="4 10" id="KW-0547">Nucleotide-binding</keyword>
<evidence type="ECO:0000256" key="2">
    <source>
        <dbReference type="ARBA" id="ARBA00011738"/>
    </source>
</evidence>
<dbReference type="GO" id="GO:0036222">
    <property type="term" value="F:XTP diphosphatase activity"/>
    <property type="evidence" value="ECO:0007669"/>
    <property type="project" value="UniProtKB-UniRule"/>
</dbReference>
<dbReference type="GO" id="GO:0017111">
    <property type="term" value="F:ribonucleoside triphosphate phosphatase activity"/>
    <property type="evidence" value="ECO:0007669"/>
    <property type="project" value="InterPro"/>
</dbReference>
<dbReference type="GO" id="GO:0009146">
    <property type="term" value="P:purine nucleoside triphosphate catabolic process"/>
    <property type="evidence" value="ECO:0007669"/>
    <property type="project" value="UniProtKB-UniRule"/>
</dbReference>
<dbReference type="GO" id="GO:0036220">
    <property type="term" value="F:ITP diphosphatase activity"/>
    <property type="evidence" value="ECO:0007669"/>
    <property type="project" value="UniProtKB-UniRule"/>
</dbReference>
<feature type="binding site" evidence="10">
    <location>
        <position position="175"/>
    </location>
    <ligand>
        <name>substrate</name>
    </ligand>
</feature>
<dbReference type="CDD" id="cd00515">
    <property type="entry name" value="HAM1"/>
    <property type="match status" value="1"/>
</dbReference>
<feature type="binding site" evidence="10">
    <location>
        <begin position="8"/>
        <end position="13"/>
    </location>
    <ligand>
        <name>substrate</name>
    </ligand>
</feature>
<feature type="binding site" evidence="10">
    <location>
        <begin position="180"/>
        <end position="181"/>
    </location>
    <ligand>
        <name>substrate</name>
    </ligand>
</feature>
<dbReference type="EMBL" id="VNHT01000015">
    <property type="protein sequence ID" value="TYP90081.1"/>
    <property type="molecule type" value="Genomic_DNA"/>
</dbReference>
<dbReference type="SUPFAM" id="SSF52972">
    <property type="entry name" value="ITPase-like"/>
    <property type="match status" value="1"/>
</dbReference>
<comment type="function">
    <text evidence="10">Pyrophosphatase that catalyzes the hydrolysis of nucleoside triphosphates to their monophosphate derivatives, with a high preference for the non-canonical purine nucleotides XTP (xanthosine triphosphate), dITP (deoxyinosine triphosphate) and ITP. Seems to function as a house-cleaning enzyme that removes non-canonical purine nucleotides from the nucleotide pool, thus preventing their incorporation into DNA/RNA and avoiding chromosomal lesions.</text>
</comment>
<evidence type="ECO:0000256" key="6">
    <source>
        <dbReference type="ARBA" id="ARBA00022842"/>
    </source>
</evidence>
<dbReference type="FunFam" id="3.90.950.10:FF:000001">
    <property type="entry name" value="dITP/XTP pyrophosphatase"/>
    <property type="match status" value="1"/>
</dbReference>
<dbReference type="NCBIfam" id="TIGR00042">
    <property type="entry name" value="RdgB/HAM1 family non-canonical purine NTP pyrophosphatase"/>
    <property type="match status" value="1"/>
</dbReference>
<comment type="catalytic activity">
    <reaction evidence="8 10">
        <text>dITP + H2O = dIMP + diphosphate + H(+)</text>
        <dbReference type="Rhea" id="RHEA:28342"/>
        <dbReference type="ChEBI" id="CHEBI:15377"/>
        <dbReference type="ChEBI" id="CHEBI:15378"/>
        <dbReference type="ChEBI" id="CHEBI:33019"/>
        <dbReference type="ChEBI" id="CHEBI:61194"/>
        <dbReference type="ChEBI" id="CHEBI:61382"/>
        <dbReference type="EC" id="3.6.1.66"/>
    </reaction>
</comment>
<dbReference type="GO" id="GO:0005829">
    <property type="term" value="C:cytosol"/>
    <property type="evidence" value="ECO:0007669"/>
    <property type="project" value="TreeGrafter"/>
</dbReference>
<comment type="similarity">
    <text evidence="1 10 11">Belongs to the HAM1 NTPase family.</text>
</comment>